<dbReference type="Ensembl" id="ENSPLAT00000006876.1">
    <property type="protein sequence ID" value="ENSPLAP00000006070.1"/>
    <property type="gene ID" value="ENSPLAG00000008133.1"/>
</dbReference>
<feature type="domain" description="Par3/HAL N-terminal" evidence="4">
    <location>
        <begin position="1"/>
        <end position="43"/>
    </location>
</feature>
<evidence type="ECO:0000313" key="6">
    <source>
        <dbReference type="Proteomes" id="UP000261500"/>
    </source>
</evidence>
<dbReference type="GO" id="GO:0045197">
    <property type="term" value="P:establishment or maintenance of epithelial cell apical/basal polarity"/>
    <property type="evidence" value="ECO:0007669"/>
    <property type="project" value="TreeGrafter"/>
</dbReference>
<evidence type="ECO:0000313" key="5">
    <source>
        <dbReference type="Ensembl" id="ENSPLAP00000006070.1"/>
    </source>
</evidence>
<keyword evidence="6" id="KW-1185">Reference proteome</keyword>
<dbReference type="GO" id="GO:0030010">
    <property type="term" value="P:establishment of cell polarity"/>
    <property type="evidence" value="ECO:0007669"/>
    <property type="project" value="TreeGrafter"/>
</dbReference>
<evidence type="ECO:0000256" key="3">
    <source>
        <dbReference type="ARBA" id="ARBA00023306"/>
    </source>
</evidence>
<sequence>MKVTVCFGRTRVVVPCGDGNIKVHALIQQAVMRYKKAIAKVSGGYFSPLMLSWKRRKLAQKWRKLFADAKQLQGGKEGGSALSFPLCLACFGAQVAEIRRRTNCAVYVAAFKEKAHRHCGSSVCKPTEKLP</sequence>
<reference evidence="5" key="2">
    <citation type="submission" date="2025-09" db="UniProtKB">
        <authorList>
            <consortium name="Ensembl"/>
        </authorList>
    </citation>
    <scope>IDENTIFICATION</scope>
</reference>
<dbReference type="GO" id="GO:0051660">
    <property type="term" value="P:establishment of centrosome localization"/>
    <property type="evidence" value="ECO:0007669"/>
    <property type="project" value="TreeGrafter"/>
</dbReference>
<name>A0A3B3TXY9_9TELE</name>
<dbReference type="GO" id="GO:0000226">
    <property type="term" value="P:microtubule cytoskeleton organization"/>
    <property type="evidence" value="ECO:0007669"/>
    <property type="project" value="TreeGrafter"/>
</dbReference>
<keyword evidence="2" id="KW-0677">Repeat</keyword>
<dbReference type="GO" id="GO:0007155">
    <property type="term" value="P:cell adhesion"/>
    <property type="evidence" value="ECO:0007669"/>
    <property type="project" value="TreeGrafter"/>
</dbReference>
<dbReference type="PANTHER" id="PTHR16484:SF10">
    <property type="entry name" value="PARTITIONING DEFECTIVE 3 HOMOLOG"/>
    <property type="match status" value="1"/>
</dbReference>
<dbReference type="GO" id="GO:0008104">
    <property type="term" value="P:intracellular protein localization"/>
    <property type="evidence" value="ECO:0007669"/>
    <property type="project" value="TreeGrafter"/>
</dbReference>
<accession>A0A3B3TXY9</accession>
<dbReference type="Gene3D" id="3.10.20.90">
    <property type="entry name" value="Phosphatidylinositol 3-kinase Catalytic Subunit, Chain A, domain 1"/>
    <property type="match status" value="1"/>
</dbReference>
<dbReference type="GO" id="GO:0043296">
    <property type="term" value="C:apical junction complex"/>
    <property type="evidence" value="ECO:0007669"/>
    <property type="project" value="TreeGrafter"/>
</dbReference>
<dbReference type="GO" id="GO:0035091">
    <property type="term" value="F:phosphatidylinositol binding"/>
    <property type="evidence" value="ECO:0007669"/>
    <property type="project" value="TreeGrafter"/>
</dbReference>
<dbReference type="InterPro" id="IPR052213">
    <property type="entry name" value="PAR3"/>
</dbReference>
<dbReference type="PANTHER" id="PTHR16484">
    <property type="entry name" value="PARTITIONING DEFECTIVE 3 RELATED"/>
    <property type="match status" value="1"/>
</dbReference>
<dbReference type="GO" id="GO:0051301">
    <property type="term" value="P:cell division"/>
    <property type="evidence" value="ECO:0007669"/>
    <property type="project" value="UniProtKB-KW"/>
</dbReference>
<dbReference type="InterPro" id="IPR021922">
    <property type="entry name" value="Par3/HAL_N"/>
</dbReference>
<dbReference type="AlphaFoldDB" id="A0A3B3TXY9"/>
<protein>
    <recommendedName>
        <fullName evidence="4">Par3/HAL N-terminal domain-containing protein</fullName>
    </recommendedName>
</protein>
<proteinExistence type="predicted"/>
<dbReference type="Pfam" id="PF12053">
    <property type="entry name" value="Par3_HAL_N_term"/>
    <property type="match status" value="1"/>
</dbReference>
<dbReference type="GeneTree" id="ENSGT00940000177290"/>
<organism evidence="5 6">
    <name type="scientific">Poecilia latipinna</name>
    <name type="common">sailfin molly</name>
    <dbReference type="NCBI Taxonomy" id="48699"/>
    <lineage>
        <taxon>Eukaryota</taxon>
        <taxon>Metazoa</taxon>
        <taxon>Chordata</taxon>
        <taxon>Craniata</taxon>
        <taxon>Vertebrata</taxon>
        <taxon>Euteleostomi</taxon>
        <taxon>Actinopterygii</taxon>
        <taxon>Neopterygii</taxon>
        <taxon>Teleostei</taxon>
        <taxon>Neoteleostei</taxon>
        <taxon>Acanthomorphata</taxon>
        <taxon>Ovalentaria</taxon>
        <taxon>Atherinomorphae</taxon>
        <taxon>Cyprinodontiformes</taxon>
        <taxon>Poeciliidae</taxon>
        <taxon>Poeciliinae</taxon>
        <taxon>Poecilia</taxon>
    </lineage>
</organism>
<reference evidence="5" key="1">
    <citation type="submission" date="2025-08" db="UniProtKB">
        <authorList>
            <consortium name="Ensembl"/>
        </authorList>
    </citation>
    <scope>IDENTIFICATION</scope>
</reference>
<keyword evidence="3" id="KW-0131">Cell cycle</keyword>
<evidence type="ECO:0000256" key="2">
    <source>
        <dbReference type="ARBA" id="ARBA00022737"/>
    </source>
</evidence>
<evidence type="ECO:0000256" key="1">
    <source>
        <dbReference type="ARBA" id="ARBA00022618"/>
    </source>
</evidence>
<dbReference type="GO" id="GO:0005912">
    <property type="term" value="C:adherens junction"/>
    <property type="evidence" value="ECO:0007669"/>
    <property type="project" value="TreeGrafter"/>
</dbReference>
<dbReference type="GO" id="GO:0005938">
    <property type="term" value="C:cell cortex"/>
    <property type="evidence" value="ECO:0007669"/>
    <property type="project" value="TreeGrafter"/>
</dbReference>
<keyword evidence="1" id="KW-0132">Cell division</keyword>
<dbReference type="GO" id="GO:0016324">
    <property type="term" value="C:apical plasma membrane"/>
    <property type="evidence" value="ECO:0007669"/>
    <property type="project" value="TreeGrafter"/>
</dbReference>
<dbReference type="Proteomes" id="UP000261500">
    <property type="component" value="Unplaced"/>
</dbReference>
<dbReference type="STRING" id="48699.ENSPLAP00000006070"/>
<evidence type="ECO:0000259" key="4">
    <source>
        <dbReference type="Pfam" id="PF12053"/>
    </source>
</evidence>